<comment type="caution">
    <text evidence="1">The sequence shown here is derived from an EMBL/GenBank/DDBJ whole genome shotgun (WGS) entry which is preliminary data.</text>
</comment>
<dbReference type="EMBL" id="JAMZIH010005326">
    <property type="protein sequence ID" value="KAJ1675396.1"/>
    <property type="molecule type" value="Genomic_DNA"/>
</dbReference>
<keyword evidence="2" id="KW-1185">Reference proteome</keyword>
<protein>
    <submittedName>
        <fullName evidence="1">Mitochondrial 2-enoyl thioester reductase</fullName>
        <ecNumber evidence="1">1.3.1.38</ecNumber>
    </submittedName>
</protein>
<proteinExistence type="predicted"/>
<evidence type="ECO:0000313" key="1">
    <source>
        <dbReference type="EMBL" id="KAJ1675396.1"/>
    </source>
</evidence>
<keyword evidence="1" id="KW-0560">Oxidoreductase</keyword>
<dbReference type="EC" id="1.3.1.38" evidence="1"/>
<reference evidence="1" key="1">
    <citation type="submission" date="2022-06" db="EMBL/GenBank/DDBJ databases">
        <title>Phylogenomic reconstructions and comparative analyses of Kickxellomycotina fungi.</title>
        <authorList>
            <person name="Reynolds N.K."/>
            <person name="Stajich J.E."/>
            <person name="Barry K."/>
            <person name="Grigoriev I.V."/>
            <person name="Crous P."/>
            <person name="Smith M.E."/>
        </authorList>
    </citation>
    <scope>NUCLEOTIDE SEQUENCE</scope>
    <source>
        <strain evidence="1">RSA 2271</strain>
    </source>
</reference>
<evidence type="ECO:0000313" key="2">
    <source>
        <dbReference type="Proteomes" id="UP001145114"/>
    </source>
</evidence>
<accession>A0ACC1HGC2</accession>
<sequence length="394" mass="42903">MLRASLSPKLINQSYGTHRLPKHSLAAVYAAPGDPPKVLRTCGTSPAKIALPDTIPEGKALIKMLAAPVNPSDLNQIEGIYPVKGQFAPLPLAFLDGKGDPTVARAAVDAFKDESVAIGGNEGVAEVIALGRPSSPSPVSSVNTGDWVLPARSGVFVSIEDLIPIPDHHGLAPEQVATIKVNPSTAYRMLRDFVELQPGDYVIQNGANSGVGRAVIQLCREWGYRTINVVRDRDNFDELAQDLRGLGATMVVRDTELKSESLANTLKELENPIRLGLNCVGGRPTLAMTAHISRGGVLVTYGGMSRQPVTLPTSYLIFKDITARGFWMTRWYKANRVQERWEMWNELLGLMHQGKLVNPPMSVVQWSEATEPSELAARLAQAVDWGKKHAFKFN</sequence>
<name>A0ACC1HGC2_9FUNG</name>
<dbReference type="Proteomes" id="UP001145114">
    <property type="component" value="Unassembled WGS sequence"/>
</dbReference>
<gene>
    <name evidence="1" type="primary">ETR1</name>
    <name evidence="1" type="ORF">EV182_001351</name>
</gene>
<organism evidence="1 2">
    <name type="scientific">Spiromyces aspiralis</name>
    <dbReference type="NCBI Taxonomy" id="68401"/>
    <lineage>
        <taxon>Eukaryota</taxon>
        <taxon>Fungi</taxon>
        <taxon>Fungi incertae sedis</taxon>
        <taxon>Zoopagomycota</taxon>
        <taxon>Kickxellomycotina</taxon>
        <taxon>Kickxellomycetes</taxon>
        <taxon>Kickxellales</taxon>
        <taxon>Kickxellaceae</taxon>
        <taxon>Spiromyces</taxon>
    </lineage>
</organism>